<dbReference type="GO" id="GO:0046872">
    <property type="term" value="F:metal ion binding"/>
    <property type="evidence" value="ECO:0007669"/>
    <property type="project" value="UniProtKB-KW"/>
</dbReference>
<evidence type="ECO:0000256" key="3">
    <source>
        <dbReference type="ARBA" id="ARBA00022763"/>
    </source>
</evidence>
<evidence type="ECO:0000256" key="2">
    <source>
        <dbReference type="ARBA" id="ARBA00022723"/>
    </source>
</evidence>
<dbReference type="EMBL" id="LAZR01055570">
    <property type="protein sequence ID" value="KKK76076.1"/>
    <property type="molecule type" value="Genomic_DNA"/>
</dbReference>
<gene>
    <name evidence="9" type="ORF">LCGC14_2867360</name>
</gene>
<feature type="non-terminal residue" evidence="9">
    <location>
        <position position="47"/>
    </location>
</feature>
<accession>A0A0F9AV40</accession>
<protein>
    <recommendedName>
        <fullName evidence="8">Uracil-DNA glycosylase-like domain-containing protein</fullName>
    </recommendedName>
</protein>
<dbReference type="PANTHER" id="PTHR33693">
    <property type="entry name" value="TYPE-5 URACIL-DNA GLYCOSYLASE"/>
    <property type="match status" value="1"/>
</dbReference>
<evidence type="ECO:0000256" key="1">
    <source>
        <dbReference type="ARBA" id="ARBA00022485"/>
    </source>
</evidence>
<proteinExistence type="predicted"/>
<organism evidence="9">
    <name type="scientific">marine sediment metagenome</name>
    <dbReference type="NCBI Taxonomy" id="412755"/>
    <lineage>
        <taxon>unclassified sequences</taxon>
        <taxon>metagenomes</taxon>
        <taxon>ecological metagenomes</taxon>
    </lineage>
</organism>
<dbReference type="GO" id="GO:0051539">
    <property type="term" value="F:4 iron, 4 sulfur cluster binding"/>
    <property type="evidence" value="ECO:0007669"/>
    <property type="project" value="UniProtKB-KW"/>
</dbReference>
<dbReference type="InterPro" id="IPR036895">
    <property type="entry name" value="Uracil-DNA_glycosylase-like_sf"/>
</dbReference>
<feature type="domain" description="Uracil-DNA glycosylase-like" evidence="8">
    <location>
        <begin position="5"/>
        <end position="45"/>
    </location>
</feature>
<keyword evidence="3" id="KW-0227">DNA damage</keyword>
<dbReference type="Gene3D" id="3.40.470.10">
    <property type="entry name" value="Uracil-DNA glycosylase-like domain"/>
    <property type="match status" value="1"/>
</dbReference>
<keyword evidence="2" id="KW-0479">Metal-binding</keyword>
<evidence type="ECO:0000256" key="6">
    <source>
        <dbReference type="ARBA" id="ARBA00023014"/>
    </source>
</evidence>
<reference evidence="9" key="1">
    <citation type="journal article" date="2015" name="Nature">
        <title>Complex archaea that bridge the gap between prokaryotes and eukaryotes.</title>
        <authorList>
            <person name="Spang A."/>
            <person name="Saw J.H."/>
            <person name="Jorgensen S.L."/>
            <person name="Zaremba-Niedzwiedzka K."/>
            <person name="Martijn J."/>
            <person name="Lind A.E."/>
            <person name="van Eijk R."/>
            <person name="Schleper C."/>
            <person name="Guy L."/>
            <person name="Ettema T.J."/>
        </authorList>
    </citation>
    <scope>NUCLEOTIDE SEQUENCE</scope>
</reference>
<keyword evidence="5" id="KW-0408">Iron</keyword>
<evidence type="ECO:0000259" key="8">
    <source>
        <dbReference type="Pfam" id="PF03167"/>
    </source>
</evidence>
<evidence type="ECO:0000313" key="9">
    <source>
        <dbReference type="EMBL" id="KKK76076.1"/>
    </source>
</evidence>
<dbReference type="AlphaFoldDB" id="A0A0F9AV40"/>
<comment type="caution">
    <text evidence="9">The sequence shown here is derived from an EMBL/GenBank/DDBJ whole genome shotgun (WGS) entry which is preliminary data.</text>
</comment>
<keyword evidence="4" id="KW-0378">Hydrolase</keyword>
<sequence length="47" mass="5127">MIQVPPEGSLDSKIVIVGEAPGRTEEREGRPFVGMAGEHLDRMLHIA</sequence>
<dbReference type="GO" id="GO:0097506">
    <property type="term" value="F:deaminated base DNA N-glycosylase activity"/>
    <property type="evidence" value="ECO:0007669"/>
    <property type="project" value="UniProtKB-ARBA"/>
</dbReference>
<dbReference type="GO" id="GO:0006281">
    <property type="term" value="P:DNA repair"/>
    <property type="evidence" value="ECO:0007669"/>
    <property type="project" value="UniProtKB-KW"/>
</dbReference>
<evidence type="ECO:0000256" key="5">
    <source>
        <dbReference type="ARBA" id="ARBA00023004"/>
    </source>
</evidence>
<keyword evidence="6" id="KW-0411">Iron-sulfur</keyword>
<keyword evidence="7" id="KW-0234">DNA repair</keyword>
<evidence type="ECO:0000256" key="4">
    <source>
        <dbReference type="ARBA" id="ARBA00022801"/>
    </source>
</evidence>
<dbReference type="InterPro" id="IPR051536">
    <property type="entry name" value="UDG_Type-4/5"/>
</dbReference>
<name>A0A0F9AV40_9ZZZZ</name>
<dbReference type="SUPFAM" id="SSF52141">
    <property type="entry name" value="Uracil-DNA glycosylase-like"/>
    <property type="match status" value="1"/>
</dbReference>
<keyword evidence="1" id="KW-0004">4Fe-4S</keyword>
<evidence type="ECO:0000256" key="7">
    <source>
        <dbReference type="ARBA" id="ARBA00023204"/>
    </source>
</evidence>
<dbReference type="Pfam" id="PF03167">
    <property type="entry name" value="UDG"/>
    <property type="match status" value="1"/>
</dbReference>
<dbReference type="InterPro" id="IPR005122">
    <property type="entry name" value="Uracil-DNA_glycosylase-like"/>
</dbReference>
<dbReference type="PANTHER" id="PTHR33693:SF1">
    <property type="entry name" value="TYPE-4 URACIL-DNA GLYCOSYLASE"/>
    <property type="match status" value="1"/>
</dbReference>